<gene>
    <name evidence="9" type="ORF">GCM10017161_29130</name>
</gene>
<dbReference type="GO" id="GO:0004325">
    <property type="term" value="F:ferrochelatase activity"/>
    <property type="evidence" value="ECO:0007669"/>
    <property type="project" value="InterPro"/>
</dbReference>
<dbReference type="AlphaFoldDB" id="A0A919BLM6"/>
<comment type="pathway">
    <text evidence="1">Porphyrin-containing compound metabolism; siroheme biosynthesis; sirohydrochlorin from precorrin-2: step 1/1.</text>
</comment>
<dbReference type="InterPro" id="IPR036291">
    <property type="entry name" value="NAD(P)-bd_dom_sf"/>
</dbReference>
<dbReference type="InterPro" id="IPR037115">
    <property type="entry name" value="Sirohaem_synt_dimer_dom_sf"/>
</dbReference>
<evidence type="ECO:0000256" key="2">
    <source>
        <dbReference type="ARBA" id="ARBA00012400"/>
    </source>
</evidence>
<protein>
    <recommendedName>
        <fullName evidence="2">precorrin-2 dehydrogenase</fullName>
        <ecNumber evidence="2">1.3.1.76</ecNumber>
    </recommendedName>
</protein>
<evidence type="ECO:0000256" key="1">
    <source>
        <dbReference type="ARBA" id="ARBA00005010"/>
    </source>
</evidence>
<dbReference type="InterPro" id="IPR035996">
    <property type="entry name" value="4pyrrol_Methylase_sf"/>
</dbReference>
<keyword evidence="5" id="KW-0627">Porphyrin biosynthesis</keyword>
<dbReference type="Proteomes" id="UP000623842">
    <property type="component" value="Unassembled WGS sequence"/>
</dbReference>
<dbReference type="GO" id="GO:0008168">
    <property type="term" value="F:methyltransferase activity"/>
    <property type="evidence" value="ECO:0007669"/>
    <property type="project" value="InterPro"/>
</dbReference>
<dbReference type="Gene3D" id="1.10.8.210">
    <property type="entry name" value="Sirohaem synthase, dimerisation domain"/>
    <property type="match status" value="1"/>
</dbReference>
<evidence type="ECO:0000313" key="10">
    <source>
        <dbReference type="Proteomes" id="UP000623842"/>
    </source>
</evidence>
<name>A0A919BLM6_9GAMM</name>
<reference evidence="9" key="2">
    <citation type="submission" date="2020-09" db="EMBL/GenBank/DDBJ databases">
        <authorList>
            <person name="Sun Q."/>
            <person name="Kim S."/>
        </authorList>
    </citation>
    <scope>NUCLEOTIDE SEQUENCE</scope>
    <source>
        <strain evidence="9">KCTC 42731</strain>
    </source>
</reference>
<proteinExistence type="predicted"/>
<sequence>MKYFPIFLTADRIHALVIGGGEVAARKIELLLKAKCRISVLSEHCCNSVERLISENDLKWLSFNYQSGHLTDFNLVIAATDDESVNKAVAQEAEQHNILVNVVDQPELCSWITPSIIDRDPMIIAMSSSGKAPLLVRMLREQVEKTLPDGYGKLADFSFKFRDHVKARVKTIRNRRTFWENILRGPIGQQVLSGDIEIAEQQLIQSLKDEIPPPQGEIVFIHTLMGDPDTLTLAAHREMQFADAVFYDAQVNPNFIEYVRRDADKFPQEIASEIMINFQHAIELAESGKKVIYLLPGHTTLPHNSSLVQSNIQVKELICGTNI</sequence>
<evidence type="ECO:0000256" key="4">
    <source>
        <dbReference type="ARBA" id="ARBA00023027"/>
    </source>
</evidence>
<dbReference type="InterPro" id="IPR028161">
    <property type="entry name" value="Met8-like"/>
</dbReference>
<dbReference type="InterPro" id="IPR006367">
    <property type="entry name" value="Sirohaem_synthase_N"/>
</dbReference>
<feature type="domain" description="Tetrapyrrole methylase" evidence="7">
    <location>
        <begin position="218"/>
        <end position="300"/>
    </location>
</feature>
<comment type="catalytic activity">
    <reaction evidence="6">
        <text>precorrin-2 + NAD(+) = sirohydrochlorin + NADH + 2 H(+)</text>
        <dbReference type="Rhea" id="RHEA:15613"/>
        <dbReference type="ChEBI" id="CHEBI:15378"/>
        <dbReference type="ChEBI" id="CHEBI:57540"/>
        <dbReference type="ChEBI" id="CHEBI:57945"/>
        <dbReference type="ChEBI" id="CHEBI:58351"/>
        <dbReference type="ChEBI" id="CHEBI:58827"/>
        <dbReference type="EC" id="1.3.1.76"/>
    </reaction>
</comment>
<dbReference type="InterPro" id="IPR000878">
    <property type="entry name" value="4pyrrol_Mease"/>
</dbReference>
<dbReference type="InterPro" id="IPR014777">
    <property type="entry name" value="4pyrrole_Mease_sub1"/>
</dbReference>
<evidence type="ECO:0000259" key="7">
    <source>
        <dbReference type="Pfam" id="PF00590"/>
    </source>
</evidence>
<dbReference type="SUPFAM" id="SSF75615">
    <property type="entry name" value="Siroheme synthase middle domains-like"/>
    <property type="match status" value="1"/>
</dbReference>
<dbReference type="InterPro" id="IPR019478">
    <property type="entry name" value="Sirohaem_synthase_dimer_dom"/>
</dbReference>
<dbReference type="RefSeq" id="WP_189772059.1">
    <property type="nucleotide sequence ID" value="NZ_BNCK01000007.1"/>
</dbReference>
<dbReference type="Pfam" id="PF00590">
    <property type="entry name" value="TP_methylase"/>
    <property type="match status" value="1"/>
</dbReference>
<dbReference type="Gene3D" id="3.40.1010.10">
    <property type="entry name" value="Cobalt-precorrin-4 Transmethylase, Domain 1"/>
    <property type="match status" value="1"/>
</dbReference>
<dbReference type="SUPFAM" id="SSF51735">
    <property type="entry name" value="NAD(P)-binding Rossmann-fold domains"/>
    <property type="match status" value="1"/>
</dbReference>
<evidence type="ECO:0000256" key="6">
    <source>
        <dbReference type="ARBA" id="ARBA00047561"/>
    </source>
</evidence>
<dbReference type="EC" id="1.3.1.76" evidence="2"/>
<dbReference type="Pfam" id="PF13241">
    <property type="entry name" value="NAD_binding_7"/>
    <property type="match status" value="1"/>
</dbReference>
<dbReference type="PANTHER" id="PTHR35330:SF1">
    <property type="entry name" value="SIROHEME BIOSYNTHESIS PROTEIN MET8"/>
    <property type="match status" value="1"/>
</dbReference>
<keyword evidence="10" id="KW-1185">Reference proteome</keyword>
<feature type="domain" description="Sirohaem synthase dimerisation" evidence="8">
    <location>
        <begin position="150"/>
        <end position="207"/>
    </location>
</feature>
<keyword evidence="3" id="KW-0560">Oxidoreductase</keyword>
<dbReference type="SUPFAM" id="SSF53790">
    <property type="entry name" value="Tetrapyrrole methylase"/>
    <property type="match status" value="1"/>
</dbReference>
<accession>A0A919BLM6</accession>
<dbReference type="NCBIfam" id="TIGR01470">
    <property type="entry name" value="cysG_Nterm"/>
    <property type="match status" value="1"/>
</dbReference>
<dbReference type="GO" id="GO:0019354">
    <property type="term" value="P:siroheme biosynthetic process"/>
    <property type="evidence" value="ECO:0007669"/>
    <property type="project" value="InterPro"/>
</dbReference>
<evidence type="ECO:0000259" key="8">
    <source>
        <dbReference type="Pfam" id="PF10414"/>
    </source>
</evidence>
<dbReference type="Gene3D" id="3.40.50.720">
    <property type="entry name" value="NAD(P)-binding Rossmann-like Domain"/>
    <property type="match status" value="1"/>
</dbReference>
<reference evidence="9" key="1">
    <citation type="journal article" date="2014" name="Int. J. Syst. Evol. Microbiol.">
        <title>Complete genome sequence of Corynebacterium casei LMG S-19264T (=DSM 44701T), isolated from a smear-ripened cheese.</title>
        <authorList>
            <consortium name="US DOE Joint Genome Institute (JGI-PGF)"/>
            <person name="Walter F."/>
            <person name="Albersmeier A."/>
            <person name="Kalinowski J."/>
            <person name="Ruckert C."/>
        </authorList>
    </citation>
    <scope>NUCLEOTIDE SEQUENCE</scope>
    <source>
        <strain evidence="9">KCTC 42731</strain>
    </source>
</reference>
<dbReference type="Pfam" id="PF10414">
    <property type="entry name" value="CysG_dimeriser"/>
    <property type="match status" value="1"/>
</dbReference>
<dbReference type="Gene3D" id="3.30.160.110">
    <property type="entry name" value="Siroheme synthase, domain 2"/>
    <property type="match status" value="1"/>
</dbReference>
<comment type="caution">
    <text evidence="9">The sequence shown here is derived from an EMBL/GenBank/DDBJ whole genome shotgun (WGS) entry which is preliminary data.</text>
</comment>
<dbReference type="GO" id="GO:0043115">
    <property type="term" value="F:precorrin-2 dehydrogenase activity"/>
    <property type="evidence" value="ECO:0007669"/>
    <property type="project" value="UniProtKB-EC"/>
</dbReference>
<evidence type="ECO:0000256" key="3">
    <source>
        <dbReference type="ARBA" id="ARBA00023002"/>
    </source>
</evidence>
<organism evidence="9 10">
    <name type="scientific">Thalassotalea marina</name>
    <dbReference type="NCBI Taxonomy" id="1673741"/>
    <lineage>
        <taxon>Bacteria</taxon>
        <taxon>Pseudomonadati</taxon>
        <taxon>Pseudomonadota</taxon>
        <taxon>Gammaproteobacteria</taxon>
        <taxon>Alteromonadales</taxon>
        <taxon>Colwelliaceae</taxon>
        <taxon>Thalassotalea</taxon>
    </lineage>
</organism>
<keyword evidence="4" id="KW-0520">NAD</keyword>
<dbReference type="EMBL" id="BNCK01000007">
    <property type="protein sequence ID" value="GHF98955.1"/>
    <property type="molecule type" value="Genomic_DNA"/>
</dbReference>
<dbReference type="PANTHER" id="PTHR35330">
    <property type="entry name" value="SIROHEME BIOSYNTHESIS PROTEIN MET8"/>
    <property type="match status" value="1"/>
</dbReference>
<evidence type="ECO:0000313" key="9">
    <source>
        <dbReference type="EMBL" id="GHF98955.1"/>
    </source>
</evidence>
<evidence type="ECO:0000256" key="5">
    <source>
        <dbReference type="ARBA" id="ARBA00023244"/>
    </source>
</evidence>